<dbReference type="Proteomes" id="UP001162541">
    <property type="component" value="Chromosome 7"/>
</dbReference>
<dbReference type="PANTHER" id="PTHR15893:SF16">
    <property type="entry name" value="50S RIBOSOMAL PROTEIN L27"/>
    <property type="match status" value="1"/>
</dbReference>
<dbReference type="NCBIfam" id="TIGR00062">
    <property type="entry name" value="L27"/>
    <property type="match status" value="1"/>
</dbReference>
<dbReference type="GO" id="GO:0006412">
    <property type="term" value="P:translation"/>
    <property type="evidence" value="ECO:0007669"/>
    <property type="project" value="InterPro"/>
</dbReference>
<dbReference type="PROSITE" id="PS00831">
    <property type="entry name" value="RIBOSOMAL_L27"/>
    <property type="match status" value="1"/>
</dbReference>
<dbReference type="PANTHER" id="PTHR15893">
    <property type="entry name" value="RIBOSOMAL PROTEIN L27"/>
    <property type="match status" value="1"/>
</dbReference>
<name>A0A176WAW1_MARPO</name>
<reference evidence="2 3" key="1">
    <citation type="submission" date="2016-03" db="EMBL/GenBank/DDBJ databases">
        <title>Mechanisms controlling the formation of the plant cell surface in tip-growing cells are functionally conserved among land plants.</title>
        <authorList>
            <person name="Honkanen S."/>
            <person name="Jones V.A."/>
            <person name="Morieri G."/>
            <person name="Champion C."/>
            <person name="Hetherington A.J."/>
            <person name="Kelly S."/>
            <person name="Saint-Marcoux D."/>
            <person name="Proust H."/>
            <person name="Prescott H."/>
            <person name="Dolan L."/>
        </authorList>
    </citation>
    <scope>NUCLEOTIDE SEQUENCE [LARGE SCALE GENOMIC DNA]</scope>
    <source>
        <strain evidence="3">cv. Tak-1 and cv. Tak-2</strain>
        <tissue evidence="2">Whole gametophyte</tissue>
    </source>
</reference>
<dbReference type="AlphaFoldDB" id="A0A176WAW1"/>
<dbReference type="InterPro" id="IPR001684">
    <property type="entry name" value="Ribosomal_bL27"/>
</dbReference>
<protein>
    <recommendedName>
        <fullName evidence="5">Ribosomal protein L27</fullName>
    </recommendedName>
</protein>
<dbReference type="GO" id="GO:0005840">
    <property type="term" value="C:ribosome"/>
    <property type="evidence" value="ECO:0007669"/>
    <property type="project" value="InterPro"/>
</dbReference>
<dbReference type="HAMAP" id="MF_00539">
    <property type="entry name" value="Ribosomal_bL27"/>
    <property type="match status" value="1"/>
</dbReference>
<evidence type="ECO:0000313" key="3">
    <source>
        <dbReference type="Proteomes" id="UP000077202"/>
    </source>
</evidence>
<reference evidence="4" key="3">
    <citation type="journal article" date="2020" name="Curr. Biol.">
        <title>Chromatin organization in early land plants reveals an ancestral association between H3K27me3, transposons, and constitutive heterochromatin.</title>
        <authorList>
            <person name="Montgomery S.A."/>
            <person name="Tanizawa Y."/>
            <person name="Galik B."/>
            <person name="Wang N."/>
            <person name="Ito T."/>
            <person name="Mochizuki T."/>
            <person name="Akimcheva S."/>
            <person name="Bowman J.L."/>
            <person name="Cognat V."/>
            <person name="Marechal-Drouard L."/>
            <person name="Ekker H."/>
            <person name="Hong S.F."/>
            <person name="Kohchi T."/>
            <person name="Lin S.S."/>
            <person name="Liu L.D."/>
            <person name="Nakamura Y."/>
            <person name="Valeeva L.R."/>
            <person name="Shakirov E.V."/>
            <person name="Shippen D.E."/>
            <person name="Wei W.L."/>
            <person name="Yagura M."/>
            <person name="Yamaoka S."/>
            <person name="Yamato K.T."/>
            <person name="Liu C."/>
            <person name="Berger F."/>
        </authorList>
    </citation>
    <scope>NUCLEOTIDE SEQUENCE [LARGE SCALE GENOMIC DNA]</scope>
    <source>
        <strain evidence="4">Tak-1</strain>
    </source>
</reference>
<evidence type="ECO:0008006" key="5">
    <source>
        <dbReference type="Google" id="ProtNLM"/>
    </source>
</evidence>
<dbReference type="Pfam" id="PF01016">
    <property type="entry name" value="Ribosomal_L27"/>
    <property type="match status" value="1"/>
</dbReference>
<evidence type="ECO:0000313" key="2">
    <source>
        <dbReference type="EMBL" id="OAE30318.1"/>
    </source>
</evidence>
<dbReference type="Gene3D" id="2.40.50.100">
    <property type="match status" value="1"/>
</dbReference>
<organism evidence="2 3">
    <name type="scientific">Marchantia polymorpha subsp. ruderalis</name>
    <dbReference type="NCBI Taxonomy" id="1480154"/>
    <lineage>
        <taxon>Eukaryota</taxon>
        <taxon>Viridiplantae</taxon>
        <taxon>Streptophyta</taxon>
        <taxon>Embryophyta</taxon>
        <taxon>Marchantiophyta</taxon>
        <taxon>Marchantiopsida</taxon>
        <taxon>Marchantiidae</taxon>
        <taxon>Marchantiales</taxon>
        <taxon>Marchantiaceae</taxon>
        <taxon>Marchantia</taxon>
    </lineage>
</organism>
<gene>
    <name evidence="2" type="ORF">AXG93_4201s1190</name>
    <name evidence="1" type="ORF">Mp_7g18070</name>
</gene>
<sequence length="162" mass="17406">MALVAAESTIGSLLRRLVTPGACSSLRISNPRASDVAGGEAGGFSLLLRRWATKKAGGSTQNGRDSLPKNLGVKKYGGQKVIPGNIIVRQRGTRFHPGNFVDMGRDHTLFALAAGQVRFEKNSHTGRKWVHVDPEGGMPIHPVYQNMKTEAKETATLENMAG</sequence>
<dbReference type="GO" id="GO:0003735">
    <property type="term" value="F:structural constituent of ribosome"/>
    <property type="evidence" value="ECO:0007669"/>
    <property type="project" value="InterPro"/>
</dbReference>
<keyword evidence="3" id="KW-1185">Reference proteome</keyword>
<dbReference type="InterPro" id="IPR018261">
    <property type="entry name" value="Ribosomal_bL27_CS"/>
</dbReference>
<reference evidence="1" key="2">
    <citation type="journal article" date="2019" name="Curr. Biol.">
        <title>Chromatin organization in early land plants reveals an ancestral association between H3K27me3, transposons, and constitutive heterochromatin.</title>
        <authorList>
            <person name="Montgomery S.A."/>
            <person name="Tanizawa Y."/>
            <person name="Galik B."/>
            <person name="Wang N."/>
            <person name="Ito T."/>
            <person name="Mochizuki T."/>
            <person name="Akimcheva S."/>
            <person name="Bowman J."/>
            <person name="Cognat V."/>
            <person name="Drouard L."/>
            <person name="Ekker H."/>
            <person name="Houng S."/>
            <person name="Kohchi T."/>
            <person name="Lin S."/>
            <person name="Liu L.D."/>
            <person name="Nakamura Y."/>
            <person name="Valeeva L.R."/>
            <person name="Shakirov E.V."/>
            <person name="Shippen D.E."/>
            <person name="Wei W."/>
            <person name="Yagura M."/>
            <person name="Yamaoka S."/>
            <person name="Yamato K.T."/>
            <person name="Liu C."/>
            <person name="Berger F."/>
        </authorList>
    </citation>
    <scope>NUCLEOTIDE SEQUENCE [LARGE SCALE GENOMIC DNA]</scope>
    <source>
        <strain evidence="1">Tak-1</strain>
    </source>
</reference>
<dbReference type="PRINTS" id="PR00063">
    <property type="entry name" value="RIBOSOMALL27"/>
</dbReference>
<dbReference type="Proteomes" id="UP000077202">
    <property type="component" value="Unassembled WGS sequence"/>
</dbReference>
<dbReference type="FunFam" id="2.40.50.100:FF:000038">
    <property type="entry name" value="50S ribosomal protein L27"/>
    <property type="match status" value="1"/>
</dbReference>
<dbReference type="EMBL" id="LVLJ01001341">
    <property type="protein sequence ID" value="OAE30318.1"/>
    <property type="molecule type" value="Genomic_DNA"/>
</dbReference>
<accession>A0A176WAW1</accession>
<proteinExistence type="inferred from homology"/>
<evidence type="ECO:0000313" key="4">
    <source>
        <dbReference type="Proteomes" id="UP001162541"/>
    </source>
</evidence>
<dbReference type="SUPFAM" id="SSF110324">
    <property type="entry name" value="Ribosomal L27 protein-like"/>
    <property type="match status" value="1"/>
</dbReference>
<dbReference type="EMBL" id="AP019872">
    <property type="protein sequence ID" value="BBN17925.1"/>
    <property type="molecule type" value="Genomic_DNA"/>
</dbReference>
<evidence type="ECO:0000313" key="1">
    <source>
        <dbReference type="EMBL" id="BBN17925.1"/>
    </source>
</evidence>